<accession>A0A3N1P7A6</accession>
<sequence length="302" mass="33293">MKVGDAAQVLGYYQPMLRRTIFLILLVIFPAASQAAPALWQVDTPSGRFWLLGSIHVGKADNSQQLEKMLATLPKVTTLVQELSPDELSPKAIQSALVHYGILTEGKLSDHLSAEAYRQVSDMADDYGLPMAQLDRTRPWFALMTLMQAALAHSHYDPSLGIDNQVAALARQRHWPIKGLETAERQFKALAASDAYANDMVSDSAKEMDSLDTTLSPMLSAWEHGKLKELNELCPLSQGDNAANRFMHDSTLKARNIEWVPKLLSIAQQRNSLVVVGLGHIICQDNLLGLLKAQGASVQRLQ</sequence>
<keyword evidence="2" id="KW-1185">Reference proteome</keyword>
<name>A0A3N1P7A6_9GAMM</name>
<dbReference type="PANTHER" id="PTHR40590:SF1">
    <property type="entry name" value="CYTOPLASMIC PROTEIN"/>
    <property type="match status" value="1"/>
</dbReference>
<dbReference type="OrthoDB" id="357294at2"/>
<dbReference type="AlphaFoldDB" id="A0A3N1P7A6"/>
<dbReference type="CDD" id="cd14789">
    <property type="entry name" value="Tiki"/>
    <property type="match status" value="1"/>
</dbReference>
<dbReference type="Proteomes" id="UP000268033">
    <property type="component" value="Unassembled WGS sequence"/>
</dbReference>
<protein>
    <submittedName>
        <fullName evidence="1">Uncharacterized protein YbaP (TraB family)</fullName>
    </submittedName>
</protein>
<evidence type="ECO:0000313" key="1">
    <source>
        <dbReference type="EMBL" id="ROQ22640.1"/>
    </source>
</evidence>
<dbReference type="PANTHER" id="PTHR40590">
    <property type="entry name" value="CYTOPLASMIC PROTEIN-RELATED"/>
    <property type="match status" value="1"/>
</dbReference>
<dbReference type="InterPro" id="IPR002816">
    <property type="entry name" value="TraB/PrgY/GumN_fam"/>
</dbReference>
<reference evidence="1 2" key="1">
    <citation type="submission" date="2018-11" db="EMBL/GenBank/DDBJ databases">
        <title>Genomic Encyclopedia of Type Strains, Phase IV (KMG-IV): sequencing the most valuable type-strain genomes for metagenomic binning, comparative biology and taxonomic classification.</title>
        <authorList>
            <person name="Goeker M."/>
        </authorList>
    </citation>
    <scope>NUCLEOTIDE SEQUENCE [LARGE SCALE GENOMIC DNA]</scope>
    <source>
        <strain evidence="1 2">DSM 21945</strain>
    </source>
</reference>
<dbReference type="STRING" id="584787.GCA_001247655_02056"/>
<dbReference type="EMBL" id="RJUL01000009">
    <property type="protein sequence ID" value="ROQ22640.1"/>
    <property type="molecule type" value="Genomic_DNA"/>
</dbReference>
<dbReference type="InterPro" id="IPR047111">
    <property type="entry name" value="YbaP-like"/>
</dbReference>
<gene>
    <name evidence="1" type="ORF">EDC28_109127</name>
</gene>
<proteinExistence type="predicted"/>
<organism evidence="1 2">
    <name type="scientific">Gallaecimonas pentaromativorans</name>
    <dbReference type="NCBI Taxonomy" id="584787"/>
    <lineage>
        <taxon>Bacteria</taxon>
        <taxon>Pseudomonadati</taxon>
        <taxon>Pseudomonadota</taxon>
        <taxon>Gammaproteobacteria</taxon>
        <taxon>Enterobacterales</taxon>
        <taxon>Gallaecimonadaceae</taxon>
        <taxon>Gallaecimonas</taxon>
    </lineage>
</organism>
<comment type="caution">
    <text evidence="1">The sequence shown here is derived from an EMBL/GenBank/DDBJ whole genome shotgun (WGS) entry which is preliminary data.</text>
</comment>
<dbReference type="Pfam" id="PF01963">
    <property type="entry name" value="TraB_PrgY_gumN"/>
    <property type="match status" value="1"/>
</dbReference>
<dbReference type="RefSeq" id="WP_050660593.1">
    <property type="nucleotide sequence ID" value="NZ_JBLXAC010000003.1"/>
</dbReference>
<evidence type="ECO:0000313" key="2">
    <source>
        <dbReference type="Proteomes" id="UP000268033"/>
    </source>
</evidence>